<evidence type="ECO:0000256" key="2">
    <source>
        <dbReference type="ARBA" id="ARBA00023043"/>
    </source>
</evidence>
<evidence type="ECO:0000313" key="4">
    <source>
        <dbReference type="EMBL" id="EOO00817.1"/>
    </source>
</evidence>
<dbReference type="PROSITE" id="PS50088">
    <property type="entry name" value="ANK_REPEAT"/>
    <property type="match status" value="1"/>
</dbReference>
<dbReference type="OrthoDB" id="539213at2759"/>
<keyword evidence="5" id="KW-1185">Reference proteome</keyword>
<sequence length="113" mass="12628">MPEGTVTGLVQILLDHGALVNLRDQEGNTTLHYAVNAELPDVVQQLIKAGVDLDARNIEGKTGSDIAINHYKMLRYLREGNSYSTTQKMMVRFFDASARRMGRVKKSLPEIPE</sequence>
<reference evidence="5" key="1">
    <citation type="journal article" date="2013" name="Genome Announc.">
        <title>Draft genome sequence of the ascomycete Phaeoacremonium aleophilum strain UCR-PA7, a causal agent of the esca disease complex in grapevines.</title>
        <authorList>
            <person name="Blanco-Ulate B."/>
            <person name="Rolshausen P."/>
            <person name="Cantu D."/>
        </authorList>
    </citation>
    <scope>NUCLEOTIDE SEQUENCE [LARGE SCALE GENOMIC DNA]</scope>
    <source>
        <strain evidence="5">UCR-PA7</strain>
    </source>
</reference>
<dbReference type="InterPro" id="IPR002110">
    <property type="entry name" value="Ankyrin_rpt"/>
</dbReference>
<gene>
    <name evidence="4" type="ORF">UCRPA7_3703</name>
</gene>
<dbReference type="EMBL" id="KB933061">
    <property type="protein sequence ID" value="EOO00817.1"/>
    <property type="molecule type" value="Genomic_DNA"/>
</dbReference>
<dbReference type="HOGENOM" id="CLU_2135273_0_0_1"/>
<dbReference type="PANTHER" id="PTHR24171:SF8">
    <property type="entry name" value="BRCA1-ASSOCIATED RING DOMAIN PROTEIN 1"/>
    <property type="match status" value="1"/>
</dbReference>
<dbReference type="Proteomes" id="UP000014074">
    <property type="component" value="Unassembled WGS sequence"/>
</dbReference>
<proteinExistence type="predicted"/>
<dbReference type="KEGG" id="tmn:UCRPA7_3703"/>
<dbReference type="GeneID" id="19324077"/>
<dbReference type="PANTHER" id="PTHR24171">
    <property type="entry name" value="ANKYRIN REPEAT DOMAIN-CONTAINING PROTEIN 39-RELATED"/>
    <property type="match status" value="1"/>
</dbReference>
<evidence type="ECO:0000256" key="3">
    <source>
        <dbReference type="PROSITE-ProRule" id="PRU00023"/>
    </source>
</evidence>
<dbReference type="Gene3D" id="1.25.40.20">
    <property type="entry name" value="Ankyrin repeat-containing domain"/>
    <property type="match status" value="1"/>
</dbReference>
<dbReference type="GO" id="GO:0085020">
    <property type="term" value="P:protein K6-linked ubiquitination"/>
    <property type="evidence" value="ECO:0007669"/>
    <property type="project" value="TreeGrafter"/>
</dbReference>
<dbReference type="GO" id="GO:0004842">
    <property type="term" value="F:ubiquitin-protein transferase activity"/>
    <property type="evidence" value="ECO:0007669"/>
    <property type="project" value="TreeGrafter"/>
</dbReference>
<keyword evidence="2 3" id="KW-0040">ANK repeat</keyword>
<dbReference type="RefSeq" id="XP_007914517.1">
    <property type="nucleotide sequence ID" value="XM_007916326.1"/>
</dbReference>
<dbReference type="InterPro" id="IPR036770">
    <property type="entry name" value="Ankyrin_rpt-contain_sf"/>
</dbReference>
<dbReference type="SMART" id="SM00248">
    <property type="entry name" value="ANK"/>
    <property type="match status" value="1"/>
</dbReference>
<accession>R8BNA4</accession>
<keyword evidence="1" id="KW-0677">Repeat</keyword>
<dbReference type="Pfam" id="PF13857">
    <property type="entry name" value="Ank_5"/>
    <property type="match status" value="1"/>
</dbReference>
<protein>
    <submittedName>
        <fullName evidence="4">Putative ankyrin repeat protein</fullName>
    </submittedName>
</protein>
<feature type="repeat" description="ANK" evidence="3">
    <location>
        <begin position="26"/>
        <end position="58"/>
    </location>
</feature>
<dbReference type="SUPFAM" id="SSF48403">
    <property type="entry name" value="Ankyrin repeat"/>
    <property type="match status" value="1"/>
</dbReference>
<name>R8BNA4_PHAM7</name>
<dbReference type="PROSITE" id="PS50297">
    <property type="entry name" value="ANK_REP_REGION"/>
    <property type="match status" value="1"/>
</dbReference>
<evidence type="ECO:0000313" key="5">
    <source>
        <dbReference type="Proteomes" id="UP000014074"/>
    </source>
</evidence>
<organism evidence="4 5">
    <name type="scientific">Phaeoacremonium minimum (strain UCR-PA7)</name>
    <name type="common">Esca disease fungus</name>
    <name type="synonym">Togninia minima</name>
    <dbReference type="NCBI Taxonomy" id="1286976"/>
    <lineage>
        <taxon>Eukaryota</taxon>
        <taxon>Fungi</taxon>
        <taxon>Dikarya</taxon>
        <taxon>Ascomycota</taxon>
        <taxon>Pezizomycotina</taxon>
        <taxon>Sordariomycetes</taxon>
        <taxon>Sordariomycetidae</taxon>
        <taxon>Togniniales</taxon>
        <taxon>Togniniaceae</taxon>
        <taxon>Phaeoacremonium</taxon>
    </lineage>
</organism>
<dbReference type="AlphaFoldDB" id="R8BNA4"/>
<evidence type="ECO:0000256" key="1">
    <source>
        <dbReference type="ARBA" id="ARBA00022737"/>
    </source>
</evidence>